<keyword evidence="3" id="KW-1185">Reference proteome</keyword>
<dbReference type="Proteomes" id="UP000250462">
    <property type="component" value="Unassembled WGS sequence"/>
</dbReference>
<evidence type="ECO:0000313" key="2">
    <source>
        <dbReference type="EMBL" id="RAW15662.1"/>
    </source>
</evidence>
<keyword evidence="1" id="KW-0472">Membrane</keyword>
<feature type="transmembrane region" description="Helical" evidence="1">
    <location>
        <begin position="46"/>
        <end position="62"/>
    </location>
</feature>
<name>A0A329QWI2_9ACTN</name>
<feature type="transmembrane region" description="Helical" evidence="1">
    <location>
        <begin position="82"/>
        <end position="99"/>
    </location>
</feature>
<evidence type="ECO:0000256" key="1">
    <source>
        <dbReference type="SAM" id="Phobius"/>
    </source>
</evidence>
<reference evidence="2 3" key="1">
    <citation type="submission" date="2018-06" db="EMBL/GenBank/DDBJ databases">
        <title>Phytoactinopolyspora halophila sp. nov., a novel halophilic actinomycete isolated from a saline soil in China.</title>
        <authorList>
            <person name="Tang S.-K."/>
        </authorList>
    </citation>
    <scope>NUCLEOTIDE SEQUENCE [LARGE SCALE GENOMIC DNA]</scope>
    <source>
        <strain evidence="2 3">YIM 96934</strain>
    </source>
</reference>
<sequence>MIGGAAGIGILWASGVEFPMIPPPGMVILLTVAAVVAFAPWRWTPGLGAFAGLFVTVGFLISPDGIPNFQGDNGTGAQIGTWIQMAGVVTALVAGIIATRENYTQPSPSHDHE</sequence>
<feature type="transmembrane region" description="Helical" evidence="1">
    <location>
        <begin position="20"/>
        <end position="39"/>
    </location>
</feature>
<comment type="caution">
    <text evidence="2">The sequence shown here is derived from an EMBL/GenBank/DDBJ whole genome shotgun (WGS) entry which is preliminary data.</text>
</comment>
<organism evidence="2 3">
    <name type="scientific">Phytoactinopolyspora halophila</name>
    <dbReference type="NCBI Taxonomy" id="1981511"/>
    <lineage>
        <taxon>Bacteria</taxon>
        <taxon>Bacillati</taxon>
        <taxon>Actinomycetota</taxon>
        <taxon>Actinomycetes</taxon>
        <taxon>Jiangellales</taxon>
        <taxon>Jiangellaceae</taxon>
        <taxon>Phytoactinopolyspora</taxon>
    </lineage>
</organism>
<proteinExistence type="predicted"/>
<gene>
    <name evidence="2" type="ORF">DPM12_08420</name>
</gene>
<dbReference type="EMBL" id="QMIG01000005">
    <property type="protein sequence ID" value="RAW15662.1"/>
    <property type="molecule type" value="Genomic_DNA"/>
</dbReference>
<dbReference type="AlphaFoldDB" id="A0A329QWI2"/>
<keyword evidence="1" id="KW-1133">Transmembrane helix</keyword>
<accession>A0A329QWI2</accession>
<protein>
    <submittedName>
        <fullName evidence="2">Uncharacterized protein</fullName>
    </submittedName>
</protein>
<evidence type="ECO:0000313" key="3">
    <source>
        <dbReference type="Proteomes" id="UP000250462"/>
    </source>
</evidence>
<keyword evidence="1" id="KW-0812">Transmembrane</keyword>